<dbReference type="InterPro" id="IPR029062">
    <property type="entry name" value="Class_I_gatase-like"/>
</dbReference>
<evidence type="ECO:0000259" key="1">
    <source>
        <dbReference type="Pfam" id="PF00117"/>
    </source>
</evidence>
<dbReference type="GO" id="GO:0005829">
    <property type="term" value="C:cytosol"/>
    <property type="evidence" value="ECO:0007669"/>
    <property type="project" value="TreeGrafter"/>
</dbReference>
<gene>
    <name evidence="2" type="ORF">PPL_10489</name>
</gene>
<dbReference type="CDD" id="cd01741">
    <property type="entry name" value="GATase1_1"/>
    <property type="match status" value="1"/>
</dbReference>
<evidence type="ECO:0000313" key="3">
    <source>
        <dbReference type="Proteomes" id="UP000001396"/>
    </source>
</evidence>
<dbReference type="OMA" id="EMCSYGN"/>
<keyword evidence="2" id="KW-0315">Glutamine amidotransferase</keyword>
<dbReference type="GeneID" id="31365958"/>
<dbReference type="InParanoid" id="D3BR85"/>
<evidence type="ECO:0000313" key="2">
    <source>
        <dbReference type="EMBL" id="EFA75917.1"/>
    </source>
</evidence>
<comment type="caution">
    <text evidence="2">The sequence shown here is derived from an EMBL/GenBank/DDBJ whole genome shotgun (WGS) entry which is preliminary data.</text>
</comment>
<dbReference type="InterPro" id="IPR044992">
    <property type="entry name" value="ChyE-like"/>
</dbReference>
<accession>D3BR85</accession>
<dbReference type="Proteomes" id="UP000001396">
    <property type="component" value="Unassembled WGS sequence"/>
</dbReference>
<dbReference type="Pfam" id="PF00117">
    <property type="entry name" value="GATase"/>
    <property type="match status" value="1"/>
</dbReference>
<dbReference type="SUPFAM" id="SSF52317">
    <property type="entry name" value="Class I glutamine amidotransferase-like"/>
    <property type="match status" value="1"/>
</dbReference>
<dbReference type="PROSITE" id="PS51273">
    <property type="entry name" value="GATASE_TYPE_1"/>
    <property type="match status" value="1"/>
</dbReference>
<protein>
    <submittedName>
        <fullName evidence="2">Glutamine amidotransferase</fullName>
    </submittedName>
</protein>
<dbReference type="Gene3D" id="3.40.50.880">
    <property type="match status" value="1"/>
</dbReference>
<feature type="domain" description="Glutamine amidotransferase" evidence="1">
    <location>
        <begin position="51"/>
        <end position="210"/>
    </location>
</feature>
<proteinExistence type="predicted"/>
<dbReference type="PANTHER" id="PTHR42695:SF5">
    <property type="entry name" value="GLUTAMINE AMIDOTRANSFERASE YLR126C-RELATED"/>
    <property type="match status" value="1"/>
</dbReference>
<dbReference type="AlphaFoldDB" id="D3BR85"/>
<dbReference type="PANTHER" id="PTHR42695">
    <property type="entry name" value="GLUTAMINE AMIDOTRANSFERASE YLR126C-RELATED"/>
    <property type="match status" value="1"/>
</dbReference>
<keyword evidence="3" id="KW-1185">Reference proteome</keyword>
<name>D3BR85_HETP5</name>
<keyword evidence="2" id="KW-0808">Transferase</keyword>
<dbReference type="RefSeq" id="XP_020428051.1">
    <property type="nucleotide sequence ID" value="XM_020581264.1"/>
</dbReference>
<dbReference type="GO" id="GO:0005634">
    <property type="term" value="C:nucleus"/>
    <property type="evidence" value="ECO:0007669"/>
    <property type="project" value="TreeGrafter"/>
</dbReference>
<dbReference type="FunCoup" id="D3BR85">
    <property type="interactions" value="64"/>
</dbReference>
<dbReference type="STRING" id="670386.D3BR85"/>
<organism evidence="2 3">
    <name type="scientific">Heterostelium pallidum (strain ATCC 26659 / Pp 5 / PN500)</name>
    <name type="common">Cellular slime mold</name>
    <name type="synonym">Polysphondylium pallidum</name>
    <dbReference type="NCBI Taxonomy" id="670386"/>
    <lineage>
        <taxon>Eukaryota</taxon>
        <taxon>Amoebozoa</taxon>
        <taxon>Evosea</taxon>
        <taxon>Eumycetozoa</taxon>
        <taxon>Dictyostelia</taxon>
        <taxon>Acytosteliales</taxon>
        <taxon>Acytosteliaceae</taxon>
        <taxon>Heterostelium</taxon>
    </lineage>
</organism>
<dbReference type="GO" id="GO:0016740">
    <property type="term" value="F:transferase activity"/>
    <property type="evidence" value="ECO:0007669"/>
    <property type="project" value="UniProtKB-KW"/>
</dbReference>
<dbReference type="EMBL" id="ADBJ01000050">
    <property type="protein sequence ID" value="EFA75917.1"/>
    <property type="molecule type" value="Genomic_DNA"/>
</dbReference>
<sequence length="256" mass="29030">MKIAIIVTEPVINDQKIFNALYINFAKVYGEDDTVETSIYNAVQMEWPESPEEYDGYLITGSSANSYDQDEWILQLKRNLVELDRLEKKICGICFGHQILAEALGGKVEKNPKGWELGELQMPLSIDGQDFFSQLQPSNTTIDQSSASPNERTHINILQIHQDIVTKIPEGMLILASTEVCKVQGFLKKSITKPNQYYIISTQGHPEFNKEYLTDLINHEITHVASDIRQKAITSIGSNPDQMLFARTINNFFKQS</sequence>
<reference evidence="2 3" key="1">
    <citation type="journal article" date="2011" name="Genome Res.">
        <title>Phylogeny-wide analysis of social amoeba genomes highlights ancient origins for complex intercellular communication.</title>
        <authorList>
            <person name="Heidel A.J."/>
            <person name="Lawal H.M."/>
            <person name="Felder M."/>
            <person name="Schilde C."/>
            <person name="Helps N.R."/>
            <person name="Tunggal B."/>
            <person name="Rivero F."/>
            <person name="John U."/>
            <person name="Schleicher M."/>
            <person name="Eichinger L."/>
            <person name="Platzer M."/>
            <person name="Noegel A.A."/>
            <person name="Schaap P."/>
            <person name="Gloeckner G."/>
        </authorList>
    </citation>
    <scope>NUCLEOTIDE SEQUENCE [LARGE SCALE GENOMIC DNA]</scope>
    <source>
        <strain evidence="3">ATCC 26659 / Pp 5 / PN500</strain>
    </source>
</reference>
<dbReference type="InterPro" id="IPR017926">
    <property type="entry name" value="GATASE"/>
</dbReference>